<dbReference type="Proteomes" id="UP000642993">
    <property type="component" value="Unassembled WGS sequence"/>
</dbReference>
<sequence>MNEHRSSTRPRNRFSPGLLLAGVTVIALAIWAMINPDSGAGPLALVPWLLIGLAILVGLILIIAPNGTRTDNPPRNE</sequence>
<reference evidence="2" key="1">
    <citation type="submission" date="2020-09" db="EMBL/GenBank/DDBJ databases">
        <title>Hoyosella lacisalsi sp. nov., a halotolerant actinobacterium isolated from soil of Lake Gudzhirganskoe.</title>
        <authorList>
            <person name="Yang Q."/>
            <person name="Guo P.Y."/>
            <person name="Liu S.W."/>
            <person name="Li F.N."/>
            <person name="Sun C.H."/>
        </authorList>
    </citation>
    <scope>NUCLEOTIDE SEQUENCE</scope>
    <source>
        <strain evidence="2">G463</strain>
    </source>
</reference>
<proteinExistence type="predicted"/>
<comment type="caution">
    <text evidence="2">The sequence shown here is derived from an EMBL/GenBank/DDBJ whole genome shotgun (WGS) entry which is preliminary data.</text>
</comment>
<dbReference type="RefSeq" id="WP_192038947.1">
    <property type="nucleotide sequence ID" value="NZ_JACYWE010000004.1"/>
</dbReference>
<keyword evidence="1" id="KW-0812">Transmembrane</keyword>
<name>A0A927JDQ2_9ACTN</name>
<feature type="transmembrane region" description="Helical" evidence="1">
    <location>
        <begin position="46"/>
        <end position="65"/>
    </location>
</feature>
<protein>
    <submittedName>
        <fullName evidence="2">Uncharacterized protein</fullName>
    </submittedName>
</protein>
<keyword evidence="1" id="KW-1133">Transmembrane helix</keyword>
<evidence type="ECO:0000313" key="2">
    <source>
        <dbReference type="EMBL" id="MBD8506472.1"/>
    </source>
</evidence>
<evidence type="ECO:0000313" key="3">
    <source>
        <dbReference type="Proteomes" id="UP000642993"/>
    </source>
</evidence>
<keyword evidence="1" id="KW-0472">Membrane</keyword>
<organism evidence="2 3">
    <name type="scientific">Lolliginicoccus lacisalsi</name>
    <dbReference type="NCBI Taxonomy" id="2742202"/>
    <lineage>
        <taxon>Bacteria</taxon>
        <taxon>Bacillati</taxon>
        <taxon>Actinomycetota</taxon>
        <taxon>Actinomycetes</taxon>
        <taxon>Mycobacteriales</taxon>
        <taxon>Hoyosellaceae</taxon>
        <taxon>Lolliginicoccus</taxon>
    </lineage>
</organism>
<keyword evidence="3" id="KW-1185">Reference proteome</keyword>
<gene>
    <name evidence="2" type="ORF">HT102_08245</name>
</gene>
<feature type="transmembrane region" description="Helical" evidence="1">
    <location>
        <begin position="14"/>
        <end position="34"/>
    </location>
</feature>
<dbReference type="AlphaFoldDB" id="A0A927JDQ2"/>
<accession>A0A927JDQ2</accession>
<evidence type="ECO:0000256" key="1">
    <source>
        <dbReference type="SAM" id="Phobius"/>
    </source>
</evidence>
<dbReference type="EMBL" id="JACYWE010000004">
    <property type="protein sequence ID" value="MBD8506472.1"/>
    <property type="molecule type" value="Genomic_DNA"/>
</dbReference>